<organism evidence="2 3">
    <name type="scientific">Cardamine amara subsp. amara</name>
    <dbReference type="NCBI Taxonomy" id="228776"/>
    <lineage>
        <taxon>Eukaryota</taxon>
        <taxon>Viridiplantae</taxon>
        <taxon>Streptophyta</taxon>
        <taxon>Embryophyta</taxon>
        <taxon>Tracheophyta</taxon>
        <taxon>Spermatophyta</taxon>
        <taxon>Magnoliopsida</taxon>
        <taxon>eudicotyledons</taxon>
        <taxon>Gunneridae</taxon>
        <taxon>Pentapetalae</taxon>
        <taxon>rosids</taxon>
        <taxon>malvids</taxon>
        <taxon>Brassicales</taxon>
        <taxon>Brassicaceae</taxon>
        <taxon>Cardamineae</taxon>
        <taxon>Cardamine</taxon>
    </lineage>
</organism>
<dbReference type="Pfam" id="PF07727">
    <property type="entry name" value="RVT_2"/>
    <property type="match status" value="1"/>
</dbReference>
<evidence type="ECO:0000313" key="3">
    <source>
        <dbReference type="Proteomes" id="UP001558713"/>
    </source>
</evidence>
<comment type="caution">
    <text evidence="2">The sequence shown here is derived from an EMBL/GenBank/DDBJ whole genome shotgun (WGS) entry which is preliminary data.</text>
</comment>
<sequence length="190" mass="21660">MLDPHWNNAMGSEIGSLETALTWSIVDLPPGKEAINKKLVFKIKFHADGSIERYKARLVACGNRQVERKDYNETFVPVVKMTTVRSLLRIVSANNWEAHQMDVHNAFLHGDLEEEVYMKLPAGFRHTDPNKVCRLHKSIYGLKQSSRCWFSKLSTALLKFGFVQSHADYSLFVLSRVVLSCGFSSMSMTY</sequence>
<dbReference type="PANTHER" id="PTHR43383:SF2">
    <property type="entry name" value="AMIDOHYDROLASE 2 FAMILY PROTEIN"/>
    <property type="match status" value="1"/>
</dbReference>
<dbReference type="InterPro" id="IPR013103">
    <property type="entry name" value="RVT_2"/>
</dbReference>
<keyword evidence="3" id="KW-1185">Reference proteome</keyword>
<dbReference type="Proteomes" id="UP001558713">
    <property type="component" value="Unassembled WGS sequence"/>
</dbReference>
<evidence type="ECO:0000259" key="1">
    <source>
        <dbReference type="Pfam" id="PF07727"/>
    </source>
</evidence>
<dbReference type="PANTHER" id="PTHR43383">
    <property type="entry name" value="NODULIN 6"/>
    <property type="match status" value="1"/>
</dbReference>
<gene>
    <name evidence="2" type="ORF">V5N11_003472</name>
</gene>
<name>A0ABD1C1U2_CARAN</name>
<dbReference type="InterPro" id="IPR043502">
    <property type="entry name" value="DNA/RNA_pol_sf"/>
</dbReference>
<reference evidence="2 3" key="1">
    <citation type="submission" date="2024-04" db="EMBL/GenBank/DDBJ databases">
        <title>Genome assembly C_amara_ONT_v2.</title>
        <authorList>
            <person name="Yant L."/>
            <person name="Moore C."/>
            <person name="Slenker M."/>
        </authorList>
    </citation>
    <scope>NUCLEOTIDE SEQUENCE [LARGE SCALE GENOMIC DNA]</scope>
    <source>
        <tissue evidence="2">Leaf</tissue>
    </source>
</reference>
<dbReference type="AlphaFoldDB" id="A0ABD1C1U2"/>
<evidence type="ECO:0000313" key="2">
    <source>
        <dbReference type="EMBL" id="KAL1223410.1"/>
    </source>
</evidence>
<protein>
    <submittedName>
        <fullName evidence="2">Retrovirus-related Pol polyprotein from transposon RE2</fullName>
    </submittedName>
</protein>
<accession>A0ABD1C1U2</accession>
<feature type="domain" description="Reverse transcriptase Ty1/copia-type" evidence="1">
    <location>
        <begin position="22"/>
        <end position="173"/>
    </location>
</feature>
<proteinExistence type="predicted"/>
<dbReference type="SUPFAM" id="SSF56672">
    <property type="entry name" value="DNA/RNA polymerases"/>
    <property type="match status" value="1"/>
</dbReference>
<dbReference type="EMBL" id="JBANAX010000074">
    <property type="protein sequence ID" value="KAL1223410.1"/>
    <property type="molecule type" value="Genomic_DNA"/>
</dbReference>